<feature type="transmembrane region" description="Helical" evidence="7">
    <location>
        <begin position="12"/>
        <end position="34"/>
    </location>
</feature>
<dbReference type="GO" id="GO:0005886">
    <property type="term" value="C:plasma membrane"/>
    <property type="evidence" value="ECO:0007669"/>
    <property type="project" value="UniProtKB-SubCell"/>
</dbReference>
<dbReference type="Proteomes" id="UP000176814">
    <property type="component" value="Unassembled WGS sequence"/>
</dbReference>
<comment type="caution">
    <text evidence="8">The sequence shown here is derived from an EMBL/GenBank/DDBJ whole genome shotgun (WGS) entry which is preliminary data.</text>
</comment>
<feature type="transmembrane region" description="Helical" evidence="7">
    <location>
        <begin position="46"/>
        <end position="67"/>
    </location>
</feature>
<protein>
    <recommendedName>
        <fullName evidence="10">DoxX family protein</fullName>
    </recommendedName>
</protein>
<comment type="similarity">
    <text evidence="2">Belongs to the DoxX family.</text>
</comment>
<evidence type="ECO:0000313" key="8">
    <source>
        <dbReference type="EMBL" id="OGI90410.1"/>
    </source>
</evidence>
<keyword evidence="4 7" id="KW-0812">Transmembrane</keyword>
<dbReference type="Pfam" id="PF07681">
    <property type="entry name" value="DoxX"/>
    <property type="match status" value="1"/>
</dbReference>
<dbReference type="PANTHER" id="PTHR33452">
    <property type="entry name" value="OXIDOREDUCTASE CATD-RELATED"/>
    <property type="match status" value="1"/>
</dbReference>
<comment type="subcellular location">
    <subcellularLocation>
        <location evidence="1">Cell membrane</location>
        <topology evidence="1">Multi-pass membrane protein</topology>
    </subcellularLocation>
</comment>
<gene>
    <name evidence="8" type="ORF">A2911_00255</name>
</gene>
<evidence type="ECO:0000256" key="5">
    <source>
        <dbReference type="ARBA" id="ARBA00022989"/>
    </source>
</evidence>
<accession>A0A1F6X895</accession>
<feature type="transmembrane region" description="Helical" evidence="7">
    <location>
        <begin position="79"/>
        <end position="97"/>
    </location>
</feature>
<organism evidence="8 9">
    <name type="scientific">Candidatus Nomurabacteria bacterium RIFCSPLOWO2_01_FULL_40_15</name>
    <dbReference type="NCBI Taxonomy" id="1801772"/>
    <lineage>
        <taxon>Bacteria</taxon>
        <taxon>Candidatus Nomuraibacteriota</taxon>
    </lineage>
</organism>
<keyword evidence="3" id="KW-1003">Cell membrane</keyword>
<feature type="transmembrane region" description="Helical" evidence="7">
    <location>
        <begin position="103"/>
        <end position="123"/>
    </location>
</feature>
<keyword evidence="6 7" id="KW-0472">Membrane</keyword>
<evidence type="ECO:0000256" key="4">
    <source>
        <dbReference type="ARBA" id="ARBA00022692"/>
    </source>
</evidence>
<dbReference type="AlphaFoldDB" id="A0A1F6X895"/>
<evidence type="ECO:0000256" key="2">
    <source>
        <dbReference type="ARBA" id="ARBA00006679"/>
    </source>
</evidence>
<dbReference type="PANTHER" id="PTHR33452:SF4">
    <property type="entry name" value="BLL4328 PROTEIN"/>
    <property type="match status" value="1"/>
</dbReference>
<name>A0A1F6X895_9BACT</name>
<dbReference type="InterPro" id="IPR032808">
    <property type="entry name" value="DoxX"/>
</dbReference>
<evidence type="ECO:0000256" key="3">
    <source>
        <dbReference type="ARBA" id="ARBA00022475"/>
    </source>
</evidence>
<reference evidence="8 9" key="1">
    <citation type="journal article" date="2016" name="Nat. Commun.">
        <title>Thousands of microbial genomes shed light on interconnected biogeochemical processes in an aquifer system.</title>
        <authorList>
            <person name="Anantharaman K."/>
            <person name="Brown C.T."/>
            <person name="Hug L.A."/>
            <person name="Sharon I."/>
            <person name="Castelle C.J."/>
            <person name="Probst A.J."/>
            <person name="Thomas B.C."/>
            <person name="Singh A."/>
            <person name="Wilkins M.J."/>
            <person name="Karaoz U."/>
            <person name="Brodie E.L."/>
            <person name="Williams K.H."/>
            <person name="Hubbard S.S."/>
            <person name="Banfield J.F."/>
        </authorList>
    </citation>
    <scope>NUCLEOTIDE SEQUENCE [LARGE SCALE GENOMIC DNA]</scope>
</reference>
<evidence type="ECO:0000256" key="6">
    <source>
        <dbReference type="ARBA" id="ARBA00023136"/>
    </source>
</evidence>
<evidence type="ECO:0000256" key="7">
    <source>
        <dbReference type="SAM" id="Phobius"/>
    </source>
</evidence>
<evidence type="ECO:0008006" key="10">
    <source>
        <dbReference type="Google" id="ProtNLM"/>
    </source>
</evidence>
<sequence length="133" mass="14662">MTQQKLIDWAVLLLRIVAGYLFVLNGGVKLFGWFNMIPDGTDLPTLLVVAGIIELVAGILIAIGLFTRSATFISAGQMAVAYFMAHVPTGFWYAPVANDGQPSVLLCFIFLFFAAYGAGIWSVDEWIGMRRRR</sequence>
<dbReference type="InterPro" id="IPR051907">
    <property type="entry name" value="DoxX-like_oxidoreductase"/>
</dbReference>
<proteinExistence type="inferred from homology"/>
<dbReference type="EMBL" id="MFUW01000013">
    <property type="protein sequence ID" value="OGI90410.1"/>
    <property type="molecule type" value="Genomic_DNA"/>
</dbReference>
<evidence type="ECO:0000313" key="9">
    <source>
        <dbReference type="Proteomes" id="UP000176814"/>
    </source>
</evidence>
<evidence type="ECO:0000256" key="1">
    <source>
        <dbReference type="ARBA" id="ARBA00004651"/>
    </source>
</evidence>
<keyword evidence="5 7" id="KW-1133">Transmembrane helix</keyword>